<comment type="function">
    <text evidence="4">One of two assembly initiator proteins, it binds directly to the 5'-end of the 23S rRNA, where it nucleates assembly of the 50S subunit.</text>
</comment>
<proteinExistence type="inferred from homology"/>
<dbReference type="STRING" id="589924.Ferp_1147"/>
<dbReference type="HAMAP" id="MF_01326_A">
    <property type="entry name" value="Ribosomal_uL24_A"/>
    <property type="match status" value="1"/>
</dbReference>
<keyword evidence="7" id="KW-1185">Reference proteome</keyword>
<dbReference type="SUPFAM" id="SSF50104">
    <property type="entry name" value="Translation proteins SH3-like domain"/>
    <property type="match status" value="1"/>
</dbReference>
<dbReference type="GO" id="GO:0003735">
    <property type="term" value="F:structural constituent of ribosome"/>
    <property type="evidence" value="ECO:0007669"/>
    <property type="project" value="UniProtKB-UniRule"/>
</dbReference>
<keyword evidence="4" id="KW-0699">rRNA-binding</keyword>
<evidence type="ECO:0000256" key="2">
    <source>
        <dbReference type="ARBA" id="ARBA00022980"/>
    </source>
</evidence>
<reference evidence="6 7" key="2">
    <citation type="journal article" date="2011" name="Stand. Genomic Sci.">
        <title>Complete genome sequence of Ferroglobus placidus AEDII12DO.</title>
        <authorList>
            <person name="Anderson I."/>
            <person name="Risso C."/>
            <person name="Holmes D."/>
            <person name="Lucas S."/>
            <person name="Copeland A."/>
            <person name="Lapidus A."/>
            <person name="Cheng J.F."/>
            <person name="Bruce D."/>
            <person name="Goodwin L."/>
            <person name="Pitluck S."/>
            <person name="Saunders E."/>
            <person name="Brettin T."/>
            <person name="Detter J.C."/>
            <person name="Han C."/>
            <person name="Tapia R."/>
            <person name="Larimer F."/>
            <person name="Land M."/>
            <person name="Hauser L."/>
            <person name="Woyke T."/>
            <person name="Lovley D."/>
            <person name="Kyrpides N."/>
            <person name="Ivanova N."/>
        </authorList>
    </citation>
    <scope>NUCLEOTIDE SEQUENCE [LARGE SCALE GENOMIC DNA]</scope>
    <source>
        <strain evidence="7">DSM 10642 / AEDII12DO</strain>
    </source>
</reference>
<dbReference type="InterPro" id="IPR014722">
    <property type="entry name" value="Rib_uL2_dom2"/>
</dbReference>
<keyword evidence="2 4" id="KW-0689">Ribosomal protein</keyword>
<dbReference type="SMART" id="SM00739">
    <property type="entry name" value="KOW"/>
    <property type="match status" value="1"/>
</dbReference>
<dbReference type="InterPro" id="IPR041988">
    <property type="entry name" value="Ribosomal_uL24_KOW"/>
</dbReference>
<dbReference type="PROSITE" id="PS01108">
    <property type="entry name" value="RIBOSOMAL_L24"/>
    <property type="match status" value="1"/>
</dbReference>
<dbReference type="PaxDb" id="589924-Ferp_1147"/>
<evidence type="ECO:0000259" key="5">
    <source>
        <dbReference type="SMART" id="SM00739"/>
    </source>
</evidence>
<organism evidence="6 7">
    <name type="scientific">Ferroglobus placidus (strain DSM 10642 / AEDII12DO)</name>
    <dbReference type="NCBI Taxonomy" id="589924"/>
    <lineage>
        <taxon>Archaea</taxon>
        <taxon>Methanobacteriati</taxon>
        <taxon>Methanobacteriota</taxon>
        <taxon>Archaeoglobi</taxon>
        <taxon>Archaeoglobales</taxon>
        <taxon>Archaeoglobaceae</taxon>
        <taxon>Ferroglobus</taxon>
    </lineage>
</organism>
<dbReference type="eggNOG" id="arCOG04094">
    <property type="taxonomic scope" value="Archaea"/>
</dbReference>
<protein>
    <recommendedName>
        <fullName evidence="4">Large ribosomal subunit protein uL24</fullName>
    </recommendedName>
</protein>
<dbReference type="PANTHER" id="PTHR11143">
    <property type="entry name" value="60S RIBOSOMAL PROTEIN L26 FAMILY MEMBER"/>
    <property type="match status" value="1"/>
</dbReference>
<gene>
    <name evidence="4" type="primary">rpl24</name>
    <name evidence="6" type="ordered locus">Ferp_1147</name>
</gene>
<keyword evidence="4" id="KW-0694">RNA-binding</keyword>
<evidence type="ECO:0000313" key="6">
    <source>
        <dbReference type="EMBL" id="ADC65306.1"/>
    </source>
</evidence>
<comment type="subunit">
    <text evidence="4">Part of the 50S ribosomal subunit.</text>
</comment>
<dbReference type="OrthoDB" id="10899at2157"/>
<dbReference type="EMBL" id="CP001899">
    <property type="protein sequence ID" value="ADC65306.1"/>
    <property type="molecule type" value="Genomic_DNA"/>
</dbReference>
<dbReference type="GO" id="GO:0006412">
    <property type="term" value="P:translation"/>
    <property type="evidence" value="ECO:0007669"/>
    <property type="project" value="UniProtKB-UniRule"/>
</dbReference>
<dbReference type="HOGENOM" id="CLU_093240_2_1_2"/>
<reference evidence="7" key="1">
    <citation type="submission" date="2010-02" db="EMBL/GenBank/DDBJ databases">
        <title>Complete sequence of Ferroglobus placidus DSM 10642.</title>
        <authorList>
            <consortium name="US DOE Joint Genome Institute"/>
            <person name="Lucas S."/>
            <person name="Copeland A."/>
            <person name="Lapidus A."/>
            <person name="Cheng J.-F."/>
            <person name="Bruce D."/>
            <person name="Goodwin L."/>
            <person name="Pitluck S."/>
            <person name="Saunders E."/>
            <person name="Brettin T."/>
            <person name="Detter J.C."/>
            <person name="Han C."/>
            <person name="Tapia R."/>
            <person name="Larimer F."/>
            <person name="Land M."/>
            <person name="Hauser L."/>
            <person name="Kyrpides N."/>
            <person name="Ivanova N."/>
            <person name="Holmes D."/>
            <person name="Lovley D."/>
            <person name="Kyrpides N."/>
            <person name="Anderson I.J."/>
            <person name="Woyke T."/>
        </authorList>
    </citation>
    <scope>NUCLEOTIDE SEQUENCE [LARGE SCALE GENOMIC DNA]</scope>
    <source>
        <strain evidence="7">DSM 10642 / AEDII12DO</strain>
    </source>
</reference>
<dbReference type="NCBIfam" id="TIGR01080">
    <property type="entry name" value="rplX_A_E"/>
    <property type="match status" value="1"/>
</dbReference>
<dbReference type="InterPro" id="IPR005825">
    <property type="entry name" value="Ribosomal_uL24_CS"/>
</dbReference>
<dbReference type="InterPro" id="IPR008991">
    <property type="entry name" value="Translation_prot_SH3-like_sf"/>
</dbReference>
<accession>D3RXU3</accession>
<evidence type="ECO:0000256" key="3">
    <source>
        <dbReference type="ARBA" id="ARBA00023274"/>
    </source>
</evidence>
<feature type="domain" description="KOW" evidence="5">
    <location>
        <begin position="47"/>
        <end position="74"/>
    </location>
</feature>
<dbReference type="Gene3D" id="2.30.30.30">
    <property type="match status" value="1"/>
</dbReference>
<dbReference type="InterPro" id="IPR005756">
    <property type="entry name" value="Ribosomal_uL24_euk/arc"/>
</dbReference>
<name>D3RXU3_FERPA</name>
<evidence type="ECO:0000256" key="4">
    <source>
        <dbReference type="HAMAP-Rule" id="MF_01326"/>
    </source>
</evidence>
<evidence type="ECO:0000313" key="7">
    <source>
        <dbReference type="Proteomes" id="UP000002613"/>
    </source>
</evidence>
<dbReference type="RefSeq" id="WP_012965649.1">
    <property type="nucleotide sequence ID" value="NC_013849.1"/>
</dbReference>
<dbReference type="FunFam" id="2.30.30.30:FF:000009">
    <property type="entry name" value="60S ribosomal protein L26"/>
    <property type="match status" value="1"/>
</dbReference>
<keyword evidence="3 4" id="KW-0687">Ribonucleoprotein</keyword>
<dbReference type="GeneID" id="8778659"/>
<dbReference type="KEGG" id="fpl:Ferp_1147"/>
<dbReference type="GO" id="GO:0019843">
    <property type="term" value="F:rRNA binding"/>
    <property type="evidence" value="ECO:0007669"/>
    <property type="project" value="UniProtKB-UniRule"/>
</dbReference>
<dbReference type="Pfam" id="PF16906">
    <property type="entry name" value="Ribosomal_L26"/>
    <property type="match status" value="1"/>
</dbReference>
<dbReference type="CDD" id="cd06089">
    <property type="entry name" value="KOW_RPL26"/>
    <property type="match status" value="1"/>
</dbReference>
<dbReference type="Pfam" id="PF00467">
    <property type="entry name" value="KOW"/>
    <property type="match status" value="1"/>
</dbReference>
<dbReference type="Proteomes" id="UP000002613">
    <property type="component" value="Chromosome"/>
</dbReference>
<comment type="similarity">
    <text evidence="1 4">Belongs to the universal ribosomal protein uL24 family.</text>
</comment>
<sequence>MPVPKSKQPRKQRRWLFKLAKLHEKHRLLHATLSKELREKYGKRAIRVRKGDKVKILRGDFKGHVGKVVEVDMKRVRIYVEGVTNKKADGTEVLVPIHPSNVMIVELGEVDEVRKKILER</sequence>
<comment type="function">
    <text evidence="4">Located at the polypeptide exit tunnel on the outside of the subunit.</text>
</comment>
<dbReference type="AlphaFoldDB" id="D3RXU3"/>
<evidence type="ECO:0000256" key="1">
    <source>
        <dbReference type="ARBA" id="ARBA00010618"/>
    </source>
</evidence>
<dbReference type="GO" id="GO:0015934">
    <property type="term" value="C:large ribosomal subunit"/>
    <property type="evidence" value="ECO:0007669"/>
    <property type="project" value="UniProtKB-UniRule"/>
</dbReference>
<dbReference type="InterPro" id="IPR005824">
    <property type="entry name" value="KOW"/>
</dbReference>